<evidence type="ECO:0000256" key="5">
    <source>
        <dbReference type="ARBA" id="ARBA00022989"/>
    </source>
</evidence>
<evidence type="ECO:0000256" key="8">
    <source>
        <dbReference type="ARBA" id="ARBA00039168"/>
    </source>
</evidence>
<comment type="similarity">
    <text evidence="7">Belongs to the drug/metabolite transporter (DMT) superfamily. Small multidrug resistance (SMR) (TC 2.A.7.1) family. Gdx/SugE subfamily.</text>
</comment>
<gene>
    <name evidence="11" type="ORF">F6R98_12720</name>
</gene>
<reference evidence="11 12" key="1">
    <citation type="submission" date="2019-09" db="EMBL/GenBank/DDBJ databases">
        <title>Ecophysiology of the spiral-shaped methanotroph Methylospira mobilis as revealed by the complete genome sequence.</title>
        <authorList>
            <person name="Oshkin I.Y."/>
            <person name="Dedysh S.N."/>
            <person name="Miroshnikov K."/>
            <person name="Danilova O.V."/>
            <person name="Hakobyan A."/>
            <person name="Liesack W."/>
        </authorList>
    </citation>
    <scope>NUCLEOTIDE SEQUENCE [LARGE SCALE GENOMIC DNA]</scope>
    <source>
        <strain evidence="11 12">Shm1</strain>
    </source>
</reference>
<evidence type="ECO:0000256" key="10">
    <source>
        <dbReference type="SAM" id="Phobius"/>
    </source>
</evidence>
<dbReference type="GO" id="GO:1990961">
    <property type="term" value="P:xenobiotic detoxification by transmembrane export across the plasma membrane"/>
    <property type="evidence" value="ECO:0007669"/>
    <property type="project" value="UniProtKB-ARBA"/>
</dbReference>
<evidence type="ECO:0000256" key="1">
    <source>
        <dbReference type="ARBA" id="ARBA00004651"/>
    </source>
</evidence>
<keyword evidence="12" id="KW-1185">Reference proteome</keyword>
<dbReference type="AlphaFoldDB" id="A0A5Q0BHS7"/>
<accession>A0A5Q0BHS7</accession>
<dbReference type="EMBL" id="CP044205">
    <property type="protein sequence ID" value="QFY43373.1"/>
    <property type="molecule type" value="Genomic_DNA"/>
</dbReference>
<keyword evidence="6 10" id="KW-0472">Membrane</keyword>
<dbReference type="Pfam" id="PF00893">
    <property type="entry name" value="Multi_Drug_Res"/>
    <property type="match status" value="1"/>
</dbReference>
<dbReference type="InterPro" id="IPR045324">
    <property type="entry name" value="Small_multidrug_res"/>
</dbReference>
<evidence type="ECO:0000313" key="12">
    <source>
        <dbReference type="Proteomes" id="UP000325755"/>
    </source>
</evidence>
<dbReference type="InterPro" id="IPR037185">
    <property type="entry name" value="EmrE-like"/>
</dbReference>
<evidence type="ECO:0000256" key="6">
    <source>
        <dbReference type="ARBA" id="ARBA00023136"/>
    </source>
</evidence>
<dbReference type="FunCoup" id="A0A5Q0BHS7">
    <property type="interactions" value="123"/>
</dbReference>
<organism evidence="11 12">
    <name type="scientific">Candidatus Methylospira mobilis</name>
    <dbReference type="NCBI Taxonomy" id="1808979"/>
    <lineage>
        <taxon>Bacteria</taxon>
        <taxon>Pseudomonadati</taxon>
        <taxon>Pseudomonadota</taxon>
        <taxon>Gammaproteobacteria</taxon>
        <taxon>Methylococcales</taxon>
        <taxon>Methylococcaceae</taxon>
        <taxon>Candidatus Methylospira</taxon>
    </lineage>
</organism>
<evidence type="ECO:0000256" key="2">
    <source>
        <dbReference type="ARBA" id="ARBA00022448"/>
    </source>
</evidence>
<dbReference type="Gene3D" id="1.10.3730.20">
    <property type="match status" value="1"/>
</dbReference>
<sequence>MGWLYLTMAGVFEVCVTSMLKLSDGFTKFWPSVIFIVFSLLSLGFLNLAMKSIPLGTAYAVWTGIGAFGTVTVGILFFGDAVDASRLFFLITLIVSIIGLKFVSEAVA</sequence>
<name>A0A5Q0BHS7_9GAMM</name>
<proteinExistence type="inferred from homology"/>
<evidence type="ECO:0000256" key="9">
    <source>
        <dbReference type="RuleBase" id="RU003942"/>
    </source>
</evidence>
<feature type="transmembrane region" description="Helical" evidence="10">
    <location>
        <begin position="84"/>
        <end position="103"/>
    </location>
</feature>
<dbReference type="GO" id="GO:0022857">
    <property type="term" value="F:transmembrane transporter activity"/>
    <property type="evidence" value="ECO:0007669"/>
    <property type="project" value="InterPro"/>
</dbReference>
<feature type="transmembrane region" description="Helical" evidence="10">
    <location>
        <begin position="29"/>
        <end position="50"/>
    </location>
</feature>
<evidence type="ECO:0000256" key="7">
    <source>
        <dbReference type="ARBA" id="ARBA00038151"/>
    </source>
</evidence>
<keyword evidence="5 10" id="KW-1133">Transmembrane helix</keyword>
<keyword evidence="3" id="KW-1003">Cell membrane</keyword>
<dbReference type="RefSeq" id="WP_153249355.1">
    <property type="nucleotide sequence ID" value="NZ_CP044205.1"/>
</dbReference>
<dbReference type="InterPro" id="IPR000390">
    <property type="entry name" value="Small_drug/metabolite_transptr"/>
</dbReference>
<dbReference type="OrthoDB" id="9808638at2"/>
<dbReference type="PANTHER" id="PTHR30561">
    <property type="entry name" value="SMR FAMILY PROTON-DEPENDENT DRUG EFFLUX TRANSPORTER SUGE"/>
    <property type="match status" value="1"/>
</dbReference>
<feature type="transmembrane region" description="Helical" evidence="10">
    <location>
        <begin position="57"/>
        <end position="78"/>
    </location>
</feature>
<dbReference type="SUPFAM" id="SSF103481">
    <property type="entry name" value="Multidrug resistance efflux transporter EmrE"/>
    <property type="match status" value="1"/>
</dbReference>
<comment type="subcellular location">
    <subcellularLocation>
        <location evidence="1 9">Cell membrane</location>
        <topology evidence="1 9">Multi-pass membrane protein</topology>
    </subcellularLocation>
</comment>
<evidence type="ECO:0000256" key="4">
    <source>
        <dbReference type="ARBA" id="ARBA00022692"/>
    </source>
</evidence>
<dbReference type="FunFam" id="1.10.3730.20:FF:000001">
    <property type="entry name" value="Quaternary ammonium compound resistance transporter SugE"/>
    <property type="match status" value="1"/>
</dbReference>
<dbReference type="PANTHER" id="PTHR30561:SF0">
    <property type="entry name" value="GUANIDINIUM EXPORTER"/>
    <property type="match status" value="1"/>
</dbReference>
<dbReference type="Proteomes" id="UP000325755">
    <property type="component" value="Chromosome"/>
</dbReference>
<evidence type="ECO:0000313" key="11">
    <source>
        <dbReference type="EMBL" id="QFY43373.1"/>
    </source>
</evidence>
<dbReference type="InParanoid" id="A0A5Q0BHS7"/>
<protein>
    <recommendedName>
        <fullName evidence="8">Guanidinium exporter</fullName>
    </recommendedName>
</protein>
<keyword evidence="2" id="KW-0813">Transport</keyword>
<dbReference type="GO" id="GO:0005886">
    <property type="term" value="C:plasma membrane"/>
    <property type="evidence" value="ECO:0007669"/>
    <property type="project" value="UniProtKB-SubCell"/>
</dbReference>
<dbReference type="KEGG" id="mmob:F6R98_12720"/>
<evidence type="ECO:0000256" key="3">
    <source>
        <dbReference type="ARBA" id="ARBA00022475"/>
    </source>
</evidence>
<keyword evidence="4 9" id="KW-0812">Transmembrane</keyword>